<dbReference type="RefSeq" id="WP_107988856.1">
    <property type="nucleotide sequence ID" value="NZ_QAYG01000001.1"/>
</dbReference>
<dbReference type="PROSITE" id="PS50928">
    <property type="entry name" value="ABC_TM1"/>
    <property type="match status" value="2"/>
</dbReference>
<organism evidence="10 11">
    <name type="scientific">Breoghania corrubedonensis</name>
    <dbReference type="NCBI Taxonomy" id="665038"/>
    <lineage>
        <taxon>Bacteria</taxon>
        <taxon>Pseudomonadati</taxon>
        <taxon>Pseudomonadota</taxon>
        <taxon>Alphaproteobacteria</taxon>
        <taxon>Hyphomicrobiales</taxon>
        <taxon>Stappiaceae</taxon>
        <taxon>Breoghania</taxon>
    </lineage>
</organism>
<keyword evidence="5 8" id="KW-0812">Transmembrane</keyword>
<feature type="transmembrane region" description="Helical" evidence="8">
    <location>
        <begin position="81"/>
        <end position="100"/>
    </location>
</feature>
<comment type="subcellular location">
    <subcellularLocation>
        <location evidence="1">Cell inner membrane</location>
        <topology evidence="1">Multi-pass membrane protein</topology>
    </subcellularLocation>
    <subcellularLocation>
        <location evidence="8">Cell membrane</location>
        <topology evidence="8">Multi-pass membrane protein</topology>
    </subcellularLocation>
</comment>
<feature type="domain" description="ABC transmembrane type-1" evidence="9">
    <location>
        <begin position="75"/>
        <end position="283"/>
    </location>
</feature>
<reference evidence="10 11" key="1">
    <citation type="submission" date="2018-04" db="EMBL/GenBank/DDBJ databases">
        <title>Genomic Encyclopedia of Archaeal and Bacterial Type Strains, Phase II (KMG-II): from individual species to whole genera.</title>
        <authorList>
            <person name="Goeker M."/>
        </authorList>
    </citation>
    <scope>NUCLEOTIDE SEQUENCE [LARGE SCALE GENOMIC DNA]</scope>
    <source>
        <strain evidence="10 11">DSM 23382</strain>
    </source>
</reference>
<dbReference type="AlphaFoldDB" id="A0A2T5VI80"/>
<feature type="transmembrane region" description="Helical" evidence="8">
    <location>
        <begin position="265"/>
        <end position="287"/>
    </location>
</feature>
<dbReference type="Proteomes" id="UP000244081">
    <property type="component" value="Unassembled WGS sequence"/>
</dbReference>
<feature type="transmembrane region" description="Helical" evidence="8">
    <location>
        <begin position="215"/>
        <end position="239"/>
    </location>
</feature>
<feature type="transmembrane region" description="Helical" evidence="8">
    <location>
        <begin position="112"/>
        <end position="135"/>
    </location>
</feature>
<dbReference type="GO" id="GO:0055085">
    <property type="term" value="P:transmembrane transport"/>
    <property type="evidence" value="ECO:0007669"/>
    <property type="project" value="InterPro"/>
</dbReference>
<dbReference type="PANTHER" id="PTHR43357">
    <property type="entry name" value="INNER MEMBRANE ABC TRANSPORTER PERMEASE PROTEIN YDCV"/>
    <property type="match status" value="1"/>
</dbReference>
<dbReference type="SUPFAM" id="SSF161098">
    <property type="entry name" value="MetI-like"/>
    <property type="match status" value="2"/>
</dbReference>
<sequence length="578" mass="61358">MSLALDMPKRPTRALRFPRRLSGEYLLLLALVVFVGVLSVVPLARLAWSALMPHGVFDAERIADILGGRRVLEATLNTVKISVASTMLATIAGTAAALLVSLTDMRYRTAWVFGFVLPLMIPPQVTALAWIQAFSPASPVLGPLGLTLPPGTPHPLYSMGGIVFLLGLYNAPLVFLSVRASLQRLPASLIEAARSNGAGAGAVTRDIVLPLIRSGIFAGAALAFVSSIGNFGIQAMLGIPARVSTLITMIYRRLNSYGPSALSDMALLALLLAALTVMGMGLTAWLGRQGDQRVDAAQRPPRMALGRWRMAVSGAAWLYLVICLLLPLSALFGTALVRGYGQPLNAETITFENFANALFHHEGIRAAFLTSLWITLVTVAVLIPVAVALGYVLSWRKGRVAKLLRLASELAYALPGIIIGVAMILFFLRPLPGIGTSLYGTVWVILAAYLSNYLALALRPILGGYAQIDRGLDEAAQLAGAGIFSRLKDIVLPALAPSATAAAILVFMTAINEIQTSVLLVSSRAQTIGPTIIFLEEAGSSTLAAAVGCLMVVLVLVLMGLSLVFGRRLPEGVLPWRD</sequence>
<dbReference type="Gene3D" id="1.10.3720.10">
    <property type="entry name" value="MetI-like"/>
    <property type="match status" value="2"/>
</dbReference>
<dbReference type="OrthoDB" id="27542at2"/>
<protein>
    <submittedName>
        <fullName evidence="10">Iron(III) transport system permease protein</fullName>
    </submittedName>
</protein>
<dbReference type="Pfam" id="PF00528">
    <property type="entry name" value="BPD_transp_1"/>
    <property type="match status" value="2"/>
</dbReference>
<gene>
    <name evidence="10" type="ORF">C8N35_1011479</name>
</gene>
<proteinExistence type="inferred from homology"/>
<comment type="caution">
    <text evidence="10">The sequence shown here is derived from an EMBL/GenBank/DDBJ whole genome shotgun (WGS) entry which is preliminary data.</text>
</comment>
<dbReference type="GO" id="GO:0005886">
    <property type="term" value="C:plasma membrane"/>
    <property type="evidence" value="ECO:0007669"/>
    <property type="project" value="UniProtKB-SubCell"/>
</dbReference>
<dbReference type="EMBL" id="QAYG01000001">
    <property type="protein sequence ID" value="PTW63426.1"/>
    <property type="molecule type" value="Genomic_DNA"/>
</dbReference>
<feature type="transmembrane region" description="Helical" evidence="8">
    <location>
        <begin position="406"/>
        <end position="428"/>
    </location>
</feature>
<feature type="transmembrane region" description="Helical" evidence="8">
    <location>
        <begin position="25"/>
        <end position="48"/>
    </location>
</feature>
<dbReference type="InterPro" id="IPR000515">
    <property type="entry name" value="MetI-like"/>
</dbReference>
<dbReference type="InterPro" id="IPR035906">
    <property type="entry name" value="MetI-like_sf"/>
</dbReference>
<evidence type="ECO:0000256" key="7">
    <source>
        <dbReference type="ARBA" id="ARBA00023136"/>
    </source>
</evidence>
<feature type="transmembrane region" description="Helical" evidence="8">
    <location>
        <begin position="372"/>
        <end position="394"/>
    </location>
</feature>
<evidence type="ECO:0000313" key="10">
    <source>
        <dbReference type="EMBL" id="PTW63426.1"/>
    </source>
</evidence>
<accession>A0A2T5VI80</accession>
<name>A0A2T5VI80_9HYPH</name>
<feature type="domain" description="ABC transmembrane type-1" evidence="9">
    <location>
        <begin position="368"/>
        <end position="562"/>
    </location>
</feature>
<evidence type="ECO:0000313" key="11">
    <source>
        <dbReference type="Proteomes" id="UP000244081"/>
    </source>
</evidence>
<feature type="transmembrane region" description="Helical" evidence="8">
    <location>
        <begin position="155"/>
        <end position="176"/>
    </location>
</feature>
<feature type="transmembrane region" description="Helical" evidence="8">
    <location>
        <begin position="440"/>
        <end position="462"/>
    </location>
</feature>
<keyword evidence="4" id="KW-0997">Cell inner membrane</keyword>
<feature type="transmembrane region" description="Helical" evidence="8">
    <location>
        <begin position="543"/>
        <end position="565"/>
    </location>
</feature>
<evidence type="ECO:0000256" key="5">
    <source>
        <dbReference type="ARBA" id="ARBA00022692"/>
    </source>
</evidence>
<feature type="transmembrane region" description="Helical" evidence="8">
    <location>
        <begin position="308"/>
        <end position="332"/>
    </location>
</feature>
<evidence type="ECO:0000256" key="4">
    <source>
        <dbReference type="ARBA" id="ARBA00022519"/>
    </source>
</evidence>
<comment type="similarity">
    <text evidence="8">Belongs to the binding-protein-dependent transport system permease family.</text>
</comment>
<keyword evidence="7 8" id="KW-0472">Membrane</keyword>
<dbReference type="PANTHER" id="PTHR43357:SF4">
    <property type="entry name" value="INNER MEMBRANE ABC TRANSPORTER PERMEASE PROTEIN YDCV"/>
    <property type="match status" value="1"/>
</dbReference>
<evidence type="ECO:0000256" key="2">
    <source>
        <dbReference type="ARBA" id="ARBA00022448"/>
    </source>
</evidence>
<evidence type="ECO:0000256" key="3">
    <source>
        <dbReference type="ARBA" id="ARBA00022475"/>
    </source>
</evidence>
<keyword evidence="2 8" id="KW-0813">Transport</keyword>
<dbReference type="CDD" id="cd06261">
    <property type="entry name" value="TM_PBP2"/>
    <property type="match status" value="2"/>
</dbReference>
<evidence type="ECO:0000256" key="8">
    <source>
        <dbReference type="RuleBase" id="RU363032"/>
    </source>
</evidence>
<evidence type="ECO:0000256" key="1">
    <source>
        <dbReference type="ARBA" id="ARBA00004429"/>
    </source>
</evidence>
<keyword evidence="6 8" id="KW-1133">Transmembrane helix</keyword>
<evidence type="ECO:0000256" key="6">
    <source>
        <dbReference type="ARBA" id="ARBA00022989"/>
    </source>
</evidence>
<evidence type="ECO:0000259" key="9">
    <source>
        <dbReference type="PROSITE" id="PS50928"/>
    </source>
</evidence>
<feature type="transmembrane region" description="Helical" evidence="8">
    <location>
        <begin position="490"/>
        <end position="511"/>
    </location>
</feature>
<keyword evidence="11" id="KW-1185">Reference proteome</keyword>
<keyword evidence="3" id="KW-1003">Cell membrane</keyword>